<feature type="non-terminal residue" evidence="3">
    <location>
        <position position="237"/>
    </location>
</feature>
<reference evidence="3 4" key="1">
    <citation type="submission" date="2021-04" db="EMBL/GenBank/DDBJ databases">
        <authorList>
            <person name="De Guttry C."/>
            <person name="Zahm M."/>
            <person name="Klopp C."/>
            <person name="Cabau C."/>
            <person name="Louis A."/>
            <person name="Berthelot C."/>
            <person name="Parey E."/>
            <person name="Roest Crollius H."/>
            <person name="Montfort J."/>
            <person name="Robinson-Rechavi M."/>
            <person name="Bucao C."/>
            <person name="Bouchez O."/>
            <person name="Gislard M."/>
            <person name="Lluch J."/>
            <person name="Milhes M."/>
            <person name="Lampietro C."/>
            <person name="Lopez Roques C."/>
            <person name="Donnadieu C."/>
            <person name="Braasch I."/>
            <person name="Desvignes T."/>
            <person name="Postlethwait J."/>
            <person name="Bobe J."/>
            <person name="Wedekind C."/>
            <person name="Guiguen Y."/>
        </authorList>
    </citation>
    <scope>NUCLEOTIDE SEQUENCE [LARGE SCALE GENOMIC DNA]</scope>
    <source>
        <strain evidence="3">Cs_M1</strain>
        <tissue evidence="3">Blood</tissue>
    </source>
</reference>
<evidence type="ECO:0000256" key="1">
    <source>
        <dbReference type="SAM" id="MobiDB-lite"/>
    </source>
</evidence>
<dbReference type="SUPFAM" id="SSF49265">
    <property type="entry name" value="Fibronectin type III"/>
    <property type="match status" value="1"/>
</dbReference>
<dbReference type="PROSITE" id="PS50853">
    <property type="entry name" value="FN3"/>
    <property type="match status" value="1"/>
</dbReference>
<dbReference type="Gene3D" id="2.60.40.10">
    <property type="entry name" value="Immunoglobulins"/>
    <property type="match status" value="1"/>
</dbReference>
<keyword evidence="4" id="KW-1185">Reference proteome</keyword>
<dbReference type="EMBL" id="JAGTTL010000003">
    <property type="protein sequence ID" value="KAK6324569.1"/>
    <property type="molecule type" value="Genomic_DNA"/>
</dbReference>
<organism evidence="3 4">
    <name type="scientific">Coregonus suidteri</name>
    <dbReference type="NCBI Taxonomy" id="861788"/>
    <lineage>
        <taxon>Eukaryota</taxon>
        <taxon>Metazoa</taxon>
        <taxon>Chordata</taxon>
        <taxon>Craniata</taxon>
        <taxon>Vertebrata</taxon>
        <taxon>Euteleostomi</taxon>
        <taxon>Actinopterygii</taxon>
        <taxon>Neopterygii</taxon>
        <taxon>Teleostei</taxon>
        <taxon>Protacanthopterygii</taxon>
        <taxon>Salmoniformes</taxon>
        <taxon>Salmonidae</taxon>
        <taxon>Coregoninae</taxon>
        <taxon>Coregonus</taxon>
    </lineage>
</organism>
<dbReference type="InterPro" id="IPR013783">
    <property type="entry name" value="Ig-like_fold"/>
</dbReference>
<dbReference type="InterPro" id="IPR052986">
    <property type="entry name" value="VLIG_GTPase"/>
</dbReference>
<dbReference type="CDD" id="cd00063">
    <property type="entry name" value="FN3"/>
    <property type="match status" value="1"/>
</dbReference>
<comment type="caution">
    <text evidence="3">The sequence shown here is derived from an EMBL/GenBank/DDBJ whole genome shotgun (WGS) entry which is preliminary data.</text>
</comment>
<accession>A0AAN8M7H7</accession>
<dbReference type="InterPro" id="IPR036116">
    <property type="entry name" value="FN3_sf"/>
</dbReference>
<dbReference type="InterPro" id="IPR057365">
    <property type="entry name" value="URGCP"/>
</dbReference>
<dbReference type="SMART" id="SM00060">
    <property type="entry name" value="FN3"/>
    <property type="match status" value="1"/>
</dbReference>
<sequence>VLPAPEQLNVDSVDTTSATVSWSQPPGLDQTQHQYQISYHCPGTEPHITTISSHSITLSDLQPDTEYSVTVCTVLENGKQSQQLSTTLTTEPCLMELLSKIGLEDHYENKLTLSTVLEINPNTTSDEPLTTMQSLPGAFLKKLMMANVNARSVKCLSTDQEVPYYGADNLDTDSDTSNVINPLDLITALFLCSDGFLQQEMVQKMSMCQFAVPLLLPNCDTEQSTLMLWALRDIVKK</sequence>
<evidence type="ECO:0000259" key="2">
    <source>
        <dbReference type="PROSITE" id="PS50853"/>
    </source>
</evidence>
<dbReference type="Pfam" id="PF25496">
    <property type="entry name" value="URGCP"/>
    <property type="match status" value="1"/>
</dbReference>
<name>A0AAN8M7H7_9TELE</name>
<protein>
    <recommendedName>
        <fullName evidence="2">Fibronectin type-III domain-containing protein</fullName>
    </recommendedName>
</protein>
<dbReference type="PANTHER" id="PTHR14819">
    <property type="entry name" value="GTP-BINDING"/>
    <property type="match status" value="1"/>
</dbReference>
<feature type="compositionally biased region" description="Polar residues" evidence="1">
    <location>
        <begin position="9"/>
        <end position="27"/>
    </location>
</feature>
<dbReference type="PANTHER" id="PTHR14819:SF9">
    <property type="entry name" value="UP-REGULATOR OF CELL PROLIFERATION-LIKE"/>
    <property type="match status" value="1"/>
</dbReference>
<gene>
    <name evidence="3" type="ORF">J4Q44_G00039110</name>
</gene>
<evidence type="ECO:0000313" key="3">
    <source>
        <dbReference type="EMBL" id="KAK6324569.1"/>
    </source>
</evidence>
<dbReference type="AlphaFoldDB" id="A0AAN8M7H7"/>
<proteinExistence type="predicted"/>
<feature type="region of interest" description="Disordered" evidence="1">
    <location>
        <begin position="1"/>
        <end position="27"/>
    </location>
</feature>
<feature type="non-terminal residue" evidence="3">
    <location>
        <position position="1"/>
    </location>
</feature>
<evidence type="ECO:0000313" key="4">
    <source>
        <dbReference type="Proteomes" id="UP001356427"/>
    </source>
</evidence>
<dbReference type="InterPro" id="IPR003961">
    <property type="entry name" value="FN3_dom"/>
</dbReference>
<dbReference type="Proteomes" id="UP001356427">
    <property type="component" value="Unassembled WGS sequence"/>
</dbReference>
<feature type="domain" description="Fibronectin type-III" evidence="2">
    <location>
        <begin position="4"/>
        <end position="93"/>
    </location>
</feature>
<dbReference type="Pfam" id="PF00041">
    <property type="entry name" value="fn3"/>
    <property type="match status" value="1"/>
</dbReference>